<feature type="transmembrane region" description="Helical" evidence="1">
    <location>
        <begin position="139"/>
        <end position="160"/>
    </location>
</feature>
<name>A0A4R8IU16_9GAMM</name>
<comment type="caution">
    <text evidence="3">The sequence shown here is derived from an EMBL/GenBank/DDBJ whole genome shotgun (WGS) entry which is preliminary data.</text>
</comment>
<keyword evidence="4" id="KW-1185">Reference proteome</keyword>
<feature type="transmembrane region" description="Helical" evidence="1">
    <location>
        <begin position="172"/>
        <end position="194"/>
    </location>
</feature>
<feature type="transmembrane region" description="Helical" evidence="1">
    <location>
        <begin position="6"/>
        <end position="36"/>
    </location>
</feature>
<feature type="transmembrane region" description="Helical" evidence="1">
    <location>
        <begin position="206"/>
        <end position="224"/>
    </location>
</feature>
<evidence type="ECO:0000259" key="2">
    <source>
        <dbReference type="Pfam" id="PF13386"/>
    </source>
</evidence>
<proteinExistence type="predicted"/>
<dbReference type="AlphaFoldDB" id="A0A4R8IU16"/>
<dbReference type="EMBL" id="SOQX01000001">
    <property type="protein sequence ID" value="TDY04138.1"/>
    <property type="molecule type" value="Genomic_DNA"/>
</dbReference>
<sequence length="229" mass="24626">MSVEFSLLAAFLVGLMGGVHCIGMCGGIVGALTFGLPQPQSRARLFGFQLSYNVGRIASYTLGGVLLGGLSGLADNLLVIHQYQSILQVIAGLFMLAMGLYITGWWTGLRHIESGGRLLWRHIEPLGRRLMPVTRPGQALLLGMLWGWLPCGLVYSVLIWSISTGSALEGGLLMLSFGLGTLPNLLLMGMFAAALQKFVRYPLVRYGAGGLVMLFGVVTLYLAWQPLPA</sequence>
<dbReference type="OrthoDB" id="9798690at2"/>
<feature type="transmembrane region" description="Helical" evidence="1">
    <location>
        <begin position="57"/>
        <end position="74"/>
    </location>
</feature>
<accession>A0A4R8IU16</accession>
<feature type="domain" description="Urease accessory protein UreH-like transmembrane" evidence="2">
    <location>
        <begin position="9"/>
        <end position="218"/>
    </location>
</feature>
<keyword evidence="1" id="KW-1133">Transmembrane helix</keyword>
<reference evidence="3 4" key="1">
    <citation type="submission" date="2019-03" db="EMBL/GenBank/DDBJ databases">
        <title>Genomic Encyclopedia of Type Strains, Phase IV (KMG-IV): sequencing the most valuable type-strain genomes for metagenomic binning, comparative biology and taxonomic classification.</title>
        <authorList>
            <person name="Goeker M."/>
        </authorList>
    </citation>
    <scope>NUCLEOTIDE SEQUENCE [LARGE SCALE GENOMIC DNA]</scope>
    <source>
        <strain evidence="3 4">DSM 16326</strain>
    </source>
</reference>
<protein>
    <recommendedName>
        <fullName evidence="2">Urease accessory protein UreH-like transmembrane domain-containing protein</fullName>
    </recommendedName>
</protein>
<evidence type="ECO:0000313" key="4">
    <source>
        <dbReference type="Proteomes" id="UP000294914"/>
    </source>
</evidence>
<dbReference type="PANTHER" id="PTHR42208">
    <property type="entry name" value="HEAVY METAL TRANSPORTER-RELATED"/>
    <property type="match status" value="1"/>
</dbReference>
<evidence type="ECO:0000256" key="1">
    <source>
        <dbReference type="SAM" id="Phobius"/>
    </source>
</evidence>
<organism evidence="3 4">
    <name type="scientific">Thiohalophilus thiocyanatoxydans</name>
    <dbReference type="NCBI Taxonomy" id="381308"/>
    <lineage>
        <taxon>Bacteria</taxon>
        <taxon>Pseudomonadati</taxon>
        <taxon>Pseudomonadota</taxon>
        <taxon>Gammaproteobacteria</taxon>
        <taxon>Thiohalomonadales</taxon>
        <taxon>Thiohalophilaceae</taxon>
        <taxon>Thiohalophilus</taxon>
    </lineage>
</organism>
<keyword evidence="1" id="KW-0812">Transmembrane</keyword>
<dbReference type="InterPro" id="IPR039447">
    <property type="entry name" value="UreH-like_TM_dom"/>
</dbReference>
<dbReference type="RefSeq" id="WP_134080784.1">
    <property type="nucleotide sequence ID" value="NZ_SOQX01000001.1"/>
</dbReference>
<dbReference type="Pfam" id="PF13386">
    <property type="entry name" value="DsbD_2"/>
    <property type="match status" value="1"/>
</dbReference>
<gene>
    <name evidence="3" type="ORF">EDC23_0510</name>
</gene>
<feature type="transmembrane region" description="Helical" evidence="1">
    <location>
        <begin position="86"/>
        <end position="107"/>
    </location>
</feature>
<keyword evidence="1" id="KW-0472">Membrane</keyword>
<dbReference type="Proteomes" id="UP000294914">
    <property type="component" value="Unassembled WGS sequence"/>
</dbReference>
<dbReference type="PANTHER" id="PTHR42208:SF1">
    <property type="entry name" value="HEAVY METAL TRANSPORTER"/>
    <property type="match status" value="1"/>
</dbReference>
<evidence type="ECO:0000313" key="3">
    <source>
        <dbReference type="EMBL" id="TDY04138.1"/>
    </source>
</evidence>